<evidence type="ECO:0000313" key="2">
    <source>
        <dbReference type="Proteomes" id="UP000814033"/>
    </source>
</evidence>
<proteinExistence type="predicted"/>
<reference evidence="1" key="1">
    <citation type="submission" date="2021-02" db="EMBL/GenBank/DDBJ databases">
        <authorList>
            <consortium name="DOE Joint Genome Institute"/>
            <person name="Ahrendt S."/>
            <person name="Looney B.P."/>
            <person name="Miyauchi S."/>
            <person name="Morin E."/>
            <person name="Drula E."/>
            <person name="Courty P.E."/>
            <person name="Chicoki N."/>
            <person name="Fauchery L."/>
            <person name="Kohler A."/>
            <person name="Kuo A."/>
            <person name="Labutti K."/>
            <person name="Pangilinan J."/>
            <person name="Lipzen A."/>
            <person name="Riley R."/>
            <person name="Andreopoulos W."/>
            <person name="He G."/>
            <person name="Johnson J."/>
            <person name="Barry K.W."/>
            <person name="Grigoriev I.V."/>
            <person name="Nagy L."/>
            <person name="Hibbett D."/>
            <person name="Henrissat B."/>
            <person name="Matheny P.B."/>
            <person name="Labbe J."/>
            <person name="Martin F."/>
        </authorList>
    </citation>
    <scope>NUCLEOTIDE SEQUENCE</scope>
    <source>
        <strain evidence="1">FP105234-sp</strain>
    </source>
</reference>
<protein>
    <submittedName>
        <fullName evidence="1">Uncharacterized protein</fullName>
    </submittedName>
</protein>
<sequence length="61" mass="6888">MTTTPKLLRKCRAQETGYNPPVGTTCSKQKPTDQRRVTTKTGPKGEKVVQQQPILVHHMRT</sequence>
<organism evidence="1 2">
    <name type="scientific">Auriscalpium vulgare</name>
    <dbReference type="NCBI Taxonomy" id="40419"/>
    <lineage>
        <taxon>Eukaryota</taxon>
        <taxon>Fungi</taxon>
        <taxon>Dikarya</taxon>
        <taxon>Basidiomycota</taxon>
        <taxon>Agaricomycotina</taxon>
        <taxon>Agaricomycetes</taxon>
        <taxon>Russulales</taxon>
        <taxon>Auriscalpiaceae</taxon>
        <taxon>Auriscalpium</taxon>
    </lineage>
</organism>
<accession>A0ACB8RXE2</accession>
<evidence type="ECO:0000313" key="1">
    <source>
        <dbReference type="EMBL" id="KAI0048939.1"/>
    </source>
</evidence>
<comment type="caution">
    <text evidence="1">The sequence shown here is derived from an EMBL/GenBank/DDBJ whole genome shotgun (WGS) entry which is preliminary data.</text>
</comment>
<gene>
    <name evidence="1" type="ORF">FA95DRAFT_971155</name>
</gene>
<reference evidence="1" key="2">
    <citation type="journal article" date="2022" name="New Phytol.">
        <title>Evolutionary transition to the ectomycorrhizal habit in the genomes of a hyperdiverse lineage of mushroom-forming fungi.</title>
        <authorList>
            <person name="Looney B."/>
            <person name="Miyauchi S."/>
            <person name="Morin E."/>
            <person name="Drula E."/>
            <person name="Courty P.E."/>
            <person name="Kohler A."/>
            <person name="Kuo A."/>
            <person name="LaButti K."/>
            <person name="Pangilinan J."/>
            <person name="Lipzen A."/>
            <person name="Riley R."/>
            <person name="Andreopoulos W."/>
            <person name="He G."/>
            <person name="Johnson J."/>
            <person name="Nolan M."/>
            <person name="Tritt A."/>
            <person name="Barry K.W."/>
            <person name="Grigoriev I.V."/>
            <person name="Nagy L.G."/>
            <person name="Hibbett D."/>
            <person name="Henrissat B."/>
            <person name="Matheny P.B."/>
            <person name="Labbe J."/>
            <person name="Martin F.M."/>
        </authorList>
    </citation>
    <scope>NUCLEOTIDE SEQUENCE</scope>
    <source>
        <strain evidence="1">FP105234-sp</strain>
    </source>
</reference>
<keyword evidence="2" id="KW-1185">Reference proteome</keyword>
<name>A0ACB8RXE2_9AGAM</name>
<dbReference type="EMBL" id="MU275879">
    <property type="protein sequence ID" value="KAI0048939.1"/>
    <property type="molecule type" value="Genomic_DNA"/>
</dbReference>
<dbReference type="Proteomes" id="UP000814033">
    <property type="component" value="Unassembled WGS sequence"/>
</dbReference>